<dbReference type="Gene3D" id="3.40.50.300">
    <property type="entry name" value="P-loop containing nucleotide triphosphate hydrolases"/>
    <property type="match status" value="1"/>
</dbReference>
<evidence type="ECO:0000313" key="4">
    <source>
        <dbReference type="EMBL" id="KAF7342653.1"/>
    </source>
</evidence>
<dbReference type="AlphaFoldDB" id="A0A8H6XK26"/>
<reference evidence="4" key="1">
    <citation type="submission" date="2020-05" db="EMBL/GenBank/DDBJ databases">
        <title>Mycena genomes resolve the evolution of fungal bioluminescence.</title>
        <authorList>
            <person name="Tsai I.J."/>
        </authorList>
    </citation>
    <scope>NUCLEOTIDE SEQUENCE</scope>
    <source>
        <strain evidence="4">160909Yilan</strain>
    </source>
</reference>
<dbReference type="InterPro" id="IPR027417">
    <property type="entry name" value="P-loop_NTPase"/>
</dbReference>
<evidence type="ECO:0000256" key="1">
    <source>
        <dbReference type="ARBA" id="ARBA00022737"/>
    </source>
</evidence>
<feature type="domain" description="Nephrocystin 3-like N-terminal" evidence="3">
    <location>
        <begin position="92"/>
        <end position="197"/>
    </location>
</feature>
<dbReference type="SUPFAM" id="SSF52540">
    <property type="entry name" value="P-loop containing nucleoside triphosphate hydrolases"/>
    <property type="match status" value="1"/>
</dbReference>
<keyword evidence="1" id="KW-0677">Repeat</keyword>
<comment type="caution">
    <text evidence="4">The sequence shown here is derived from an EMBL/GenBank/DDBJ whole genome shotgun (WGS) entry which is preliminary data.</text>
</comment>
<sequence length="241" mass="26113">MSPSSSNHQTVTKHITGSESHNDDAGADELPPPDVDMSGGKLVIDDDLQHQDDRGIGILHHVVALAAIHDSTESYPQPKCHPETRTKMLRDLHEWASDTDPGTRILWLYGPAGAGKFAIMHTLAHDFHDAGSLGGCFFFKRGHATRGNARMLFATIAYQLALSAPSLRAPISQIVQNDPSVVVRSIATQMKALISDPCRTHTPCLSITPPAFGLLSPVAQSHKSARYLTRLCILVTISRSV</sequence>
<dbReference type="InterPro" id="IPR056884">
    <property type="entry name" value="NPHP3-like_N"/>
</dbReference>
<dbReference type="EMBL" id="JACAZH010000025">
    <property type="protein sequence ID" value="KAF7342653.1"/>
    <property type="molecule type" value="Genomic_DNA"/>
</dbReference>
<dbReference type="Proteomes" id="UP000623467">
    <property type="component" value="Unassembled WGS sequence"/>
</dbReference>
<feature type="compositionally biased region" description="Polar residues" evidence="2">
    <location>
        <begin position="1"/>
        <end position="19"/>
    </location>
</feature>
<accession>A0A8H6XK26</accession>
<protein>
    <submittedName>
        <fullName evidence="4">NACHT domain-containing protein</fullName>
    </submittedName>
</protein>
<name>A0A8H6XK26_9AGAR</name>
<keyword evidence="5" id="KW-1185">Reference proteome</keyword>
<feature type="region of interest" description="Disordered" evidence="2">
    <location>
        <begin position="1"/>
        <end position="41"/>
    </location>
</feature>
<organism evidence="4 5">
    <name type="scientific">Mycena sanguinolenta</name>
    <dbReference type="NCBI Taxonomy" id="230812"/>
    <lineage>
        <taxon>Eukaryota</taxon>
        <taxon>Fungi</taxon>
        <taxon>Dikarya</taxon>
        <taxon>Basidiomycota</taxon>
        <taxon>Agaricomycotina</taxon>
        <taxon>Agaricomycetes</taxon>
        <taxon>Agaricomycetidae</taxon>
        <taxon>Agaricales</taxon>
        <taxon>Marasmiineae</taxon>
        <taxon>Mycenaceae</taxon>
        <taxon>Mycena</taxon>
    </lineage>
</organism>
<evidence type="ECO:0000256" key="2">
    <source>
        <dbReference type="SAM" id="MobiDB-lite"/>
    </source>
</evidence>
<gene>
    <name evidence="4" type="ORF">MSAN_02022300</name>
</gene>
<proteinExistence type="predicted"/>
<evidence type="ECO:0000313" key="5">
    <source>
        <dbReference type="Proteomes" id="UP000623467"/>
    </source>
</evidence>
<dbReference type="OrthoDB" id="2928561at2759"/>
<evidence type="ECO:0000259" key="3">
    <source>
        <dbReference type="Pfam" id="PF24883"/>
    </source>
</evidence>
<dbReference type="Pfam" id="PF24883">
    <property type="entry name" value="NPHP3_N"/>
    <property type="match status" value="1"/>
</dbReference>